<dbReference type="Proteomes" id="UP001501444">
    <property type="component" value="Unassembled WGS sequence"/>
</dbReference>
<proteinExistence type="predicted"/>
<dbReference type="EMBL" id="BAAARV010000067">
    <property type="protein sequence ID" value="GAA2367948.1"/>
    <property type="molecule type" value="Genomic_DNA"/>
</dbReference>
<keyword evidence="4" id="KW-1185">Reference proteome</keyword>
<feature type="transmembrane region" description="Helical" evidence="2">
    <location>
        <begin position="108"/>
        <end position="129"/>
    </location>
</feature>
<evidence type="ECO:0000256" key="2">
    <source>
        <dbReference type="SAM" id="Phobius"/>
    </source>
</evidence>
<reference evidence="3 4" key="1">
    <citation type="journal article" date="2019" name="Int. J. Syst. Evol. Microbiol.">
        <title>The Global Catalogue of Microorganisms (GCM) 10K type strain sequencing project: providing services to taxonomists for standard genome sequencing and annotation.</title>
        <authorList>
            <consortium name="The Broad Institute Genomics Platform"/>
            <consortium name="The Broad Institute Genome Sequencing Center for Infectious Disease"/>
            <person name="Wu L."/>
            <person name="Ma J."/>
        </authorList>
    </citation>
    <scope>NUCLEOTIDE SEQUENCE [LARGE SCALE GENOMIC DNA]</scope>
    <source>
        <strain evidence="3 4">JCM 3272</strain>
    </source>
</reference>
<keyword evidence="2" id="KW-0472">Membrane</keyword>
<dbReference type="RefSeq" id="WP_344616642.1">
    <property type="nucleotide sequence ID" value="NZ_BAAARV010000067.1"/>
</dbReference>
<evidence type="ECO:0000313" key="4">
    <source>
        <dbReference type="Proteomes" id="UP001501444"/>
    </source>
</evidence>
<protein>
    <recommendedName>
        <fullName evidence="5">Anti-sigma factor</fullName>
    </recommendedName>
</protein>
<evidence type="ECO:0000313" key="3">
    <source>
        <dbReference type="EMBL" id="GAA2367948.1"/>
    </source>
</evidence>
<organism evidence="3 4">
    <name type="scientific">Dactylosporangium salmoneum</name>
    <dbReference type="NCBI Taxonomy" id="53361"/>
    <lineage>
        <taxon>Bacteria</taxon>
        <taxon>Bacillati</taxon>
        <taxon>Actinomycetota</taxon>
        <taxon>Actinomycetes</taxon>
        <taxon>Micromonosporales</taxon>
        <taxon>Micromonosporaceae</taxon>
        <taxon>Dactylosporangium</taxon>
    </lineage>
</organism>
<keyword evidence="2" id="KW-1133">Transmembrane helix</keyword>
<feature type="region of interest" description="Disordered" evidence="1">
    <location>
        <begin position="136"/>
        <end position="216"/>
    </location>
</feature>
<keyword evidence="2" id="KW-0812">Transmembrane</keyword>
<comment type="caution">
    <text evidence="3">The sequence shown here is derived from an EMBL/GenBank/DDBJ whole genome shotgun (WGS) entry which is preliminary data.</text>
</comment>
<evidence type="ECO:0000256" key="1">
    <source>
        <dbReference type="SAM" id="MobiDB-lite"/>
    </source>
</evidence>
<gene>
    <name evidence="3" type="ORF">GCM10010170_067610</name>
</gene>
<evidence type="ECO:0008006" key="5">
    <source>
        <dbReference type="Google" id="ProtNLM"/>
    </source>
</evidence>
<name>A0ABN3H3R7_9ACTN</name>
<sequence>MTAFSEADLDRLADFVGGALDGTPEADDVRHLVTTDTAWAEAYAALVAADATMRDELHALGAQAPAVPLEVQQRLDVALMEAVTAPPTNAPVVDLDRARQARRRRGRWIAGLAAAAAMIVCGGVGVQVIRSSGQDNKAQSSADLPNVAAAPDSRGNSAAGGSGASGPVISSGRDYGRGTLGDLTRGGTGTAANVQGAEGAGPGATSGRTSVTGVPGPLSRLAGPAARGACLAAITREYGGQVTLVDYAAFEGQPALVVVLDGTRVGAGKRLVVVVGPDCGIGGAIADERYRTIAP</sequence>
<accession>A0ABN3H3R7</accession>